<organism evidence="12 13">
    <name type="scientific">Meloidogyne incognita</name>
    <name type="common">Southern root-knot nematode worm</name>
    <name type="synonym">Oxyuris incognita</name>
    <dbReference type="NCBI Taxonomy" id="6306"/>
    <lineage>
        <taxon>Eukaryota</taxon>
        <taxon>Metazoa</taxon>
        <taxon>Ecdysozoa</taxon>
        <taxon>Nematoda</taxon>
        <taxon>Chromadorea</taxon>
        <taxon>Rhabditida</taxon>
        <taxon>Tylenchina</taxon>
        <taxon>Tylenchomorpha</taxon>
        <taxon>Tylenchoidea</taxon>
        <taxon>Meloidogynidae</taxon>
        <taxon>Meloidogyninae</taxon>
        <taxon>Meloidogyne</taxon>
        <taxon>Meloidogyne incognita group</taxon>
    </lineage>
</organism>
<protein>
    <submittedName>
        <fullName evidence="13">BED-type domain-containing protein</fullName>
    </submittedName>
</protein>
<feature type="compositionally biased region" description="Acidic residues" evidence="9">
    <location>
        <begin position="12"/>
        <end position="25"/>
    </location>
</feature>
<dbReference type="SUPFAM" id="SSF53098">
    <property type="entry name" value="Ribonuclease H-like"/>
    <property type="match status" value="1"/>
</dbReference>
<accession>A0A914L5R9</accession>
<evidence type="ECO:0000259" key="10">
    <source>
        <dbReference type="Pfam" id="PF02892"/>
    </source>
</evidence>
<keyword evidence="5" id="KW-0805">Transcription regulation</keyword>
<keyword evidence="6" id="KW-0238">DNA-binding</keyword>
<dbReference type="Pfam" id="PF02892">
    <property type="entry name" value="zf-BED"/>
    <property type="match status" value="1"/>
</dbReference>
<feature type="domain" description="HAT C-terminal dimerisation" evidence="11">
    <location>
        <begin position="568"/>
        <end position="646"/>
    </location>
</feature>
<evidence type="ECO:0000256" key="1">
    <source>
        <dbReference type="ARBA" id="ARBA00004123"/>
    </source>
</evidence>
<dbReference type="PANTHER" id="PTHR46481:SF10">
    <property type="entry name" value="ZINC FINGER BED DOMAIN-CONTAINING PROTEIN 39"/>
    <property type="match status" value="1"/>
</dbReference>
<comment type="subcellular location">
    <subcellularLocation>
        <location evidence="1">Nucleus</location>
    </subcellularLocation>
</comment>
<keyword evidence="12" id="KW-1185">Reference proteome</keyword>
<dbReference type="Pfam" id="PF05699">
    <property type="entry name" value="Dimer_Tnp_hAT"/>
    <property type="match status" value="1"/>
</dbReference>
<feature type="domain" description="BED-type" evidence="10">
    <location>
        <begin position="50"/>
        <end position="87"/>
    </location>
</feature>
<dbReference type="GO" id="GO:0046983">
    <property type="term" value="F:protein dimerization activity"/>
    <property type="evidence" value="ECO:0007669"/>
    <property type="project" value="InterPro"/>
</dbReference>
<dbReference type="PANTHER" id="PTHR46481">
    <property type="entry name" value="ZINC FINGER BED DOMAIN-CONTAINING PROTEIN 4"/>
    <property type="match status" value="1"/>
</dbReference>
<dbReference type="Proteomes" id="UP000887563">
    <property type="component" value="Unplaced"/>
</dbReference>
<dbReference type="AlphaFoldDB" id="A0A914L5R9"/>
<keyword evidence="3" id="KW-0863">Zinc-finger</keyword>
<evidence type="ECO:0000256" key="9">
    <source>
        <dbReference type="SAM" id="MobiDB-lite"/>
    </source>
</evidence>
<evidence type="ECO:0000256" key="6">
    <source>
        <dbReference type="ARBA" id="ARBA00023125"/>
    </source>
</evidence>
<name>A0A914L5R9_MELIC</name>
<evidence type="ECO:0000259" key="11">
    <source>
        <dbReference type="Pfam" id="PF05699"/>
    </source>
</evidence>
<dbReference type="GO" id="GO:0003677">
    <property type="term" value="F:DNA binding"/>
    <property type="evidence" value="ECO:0007669"/>
    <property type="project" value="UniProtKB-KW"/>
</dbReference>
<evidence type="ECO:0000256" key="3">
    <source>
        <dbReference type="ARBA" id="ARBA00022771"/>
    </source>
</evidence>
<evidence type="ECO:0000256" key="7">
    <source>
        <dbReference type="ARBA" id="ARBA00023163"/>
    </source>
</evidence>
<dbReference type="WBParaSite" id="Minc3s00289g09496">
    <property type="protein sequence ID" value="Minc3s00289g09496"/>
    <property type="gene ID" value="Minc3s00289g09496"/>
</dbReference>
<evidence type="ECO:0000313" key="13">
    <source>
        <dbReference type="WBParaSite" id="Minc3s00289g09496"/>
    </source>
</evidence>
<evidence type="ECO:0000256" key="5">
    <source>
        <dbReference type="ARBA" id="ARBA00023015"/>
    </source>
</evidence>
<dbReference type="InterPro" id="IPR012337">
    <property type="entry name" value="RNaseH-like_sf"/>
</dbReference>
<keyword evidence="2" id="KW-0479">Metal-binding</keyword>
<evidence type="ECO:0000256" key="4">
    <source>
        <dbReference type="ARBA" id="ARBA00022833"/>
    </source>
</evidence>
<dbReference type="GO" id="GO:0005634">
    <property type="term" value="C:nucleus"/>
    <property type="evidence" value="ECO:0007669"/>
    <property type="project" value="UniProtKB-SubCell"/>
</dbReference>
<evidence type="ECO:0000313" key="12">
    <source>
        <dbReference type="Proteomes" id="UP000887563"/>
    </source>
</evidence>
<dbReference type="GO" id="GO:0008270">
    <property type="term" value="F:zinc ion binding"/>
    <property type="evidence" value="ECO:0007669"/>
    <property type="project" value="UniProtKB-KW"/>
</dbReference>
<keyword evidence="8" id="KW-0539">Nucleus</keyword>
<keyword evidence="7" id="KW-0804">Transcription</keyword>
<sequence>MDSLNTNKNDSNESEEEEEVVVDSDSELHENLKSEKLELTEPANSFLRYYLFSRGDSKAKCRICSKKIGRKNGSTNGMDKHLSSRHNKLYKEFSEARTSKSSQKRKYSAEEESTSQKIMKQTILEVKSSDKWANTNINSLKIDESILRFICLSCEPIQLTEKPGFSDILEVACPKYKIKSHYHMVNLLEKKYTERFEAIKENLSLAKYLSFTTDLWTNRNKKRSFLSMTVHYIDDSFVRQWKVLTTQPMISSHTGSNISNCIKDVFKEYQINEGNIHLFLRDAAASMIRAIEDLNLEHFDCFCHKINLALNDGLEHSSKCVPEIKQQLKICRELAAFYNRSKNFQDILSQQQEITGSPKNGLIQDIMIRWNSSLYMLERIIQQQRALTLAYIECQELKLPDFELIKNLSLVLKPFDTFTKQLSKREESISSVLPVYRCLISVLIEKDSDNSLIKNFKRIVANGLKTRMANYEKKRFLIISTLIDPRYKNHPNVFDFADRIQNKAILQSEIEFIDNPELRSTDSGSHTEIANNQSNNPLTNFLMSNTNVDLDESLSLANNPLSLSIRDEIEAFFKSPTLDLEEEPLKYWKQNTDYMRIKQLVPRYLSPPSGTVESERTFSKLSEIYSQRRSNLSSEHAKQQLFLHFNFDD</sequence>
<keyword evidence="4" id="KW-0862">Zinc</keyword>
<evidence type="ECO:0000256" key="2">
    <source>
        <dbReference type="ARBA" id="ARBA00022723"/>
    </source>
</evidence>
<reference evidence="13" key="1">
    <citation type="submission" date="2022-11" db="UniProtKB">
        <authorList>
            <consortium name="WormBaseParasite"/>
        </authorList>
    </citation>
    <scope>IDENTIFICATION</scope>
</reference>
<dbReference type="InterPro" id="IPR052035">
    <property type="entry name" value="ZnF_BED_domain_contain"/>
</dbReference>
<dbReference type="InterPro" id="IPR008906">
    <property type="entry name" value="HATC_C_dom"/>
</dbReference>
<evidence type="ECO:0000256" key="8">
    <source>
        <dbReference type="ARBA" id="ARBA00023242"/>
    </source>
</evidence>
<feature type="region of interest" description="Disordered" evidence="9">
    <location>
        <begin position="93"/>
        <end position="113"/>
    </location>
</feature>
<feature type="region of interest" description="Disordered" evidence="9">
    <location>
        <begin position="1"/>
        <end position="29"/>
    </location>
</feature>
<proteinExistence type="predicted"/>
<dbReference type="InterPro" id="IPR003656">
    <property type="entry name" value="Znf_BED"/>
</dbReference>